<proteinExistence type="predicted"/>
<dbReference type="Gene3D" id="3.40.50.300">
    <property type="entry name" value="P-loop containing nucleotide triphosphate hydrolases"/>
    <property type="match status" value="2"/>
</dbReference>
<dbReference type="InterPro" id="IPR003959">
    <property type="entry name" value="ATPase_AAA_core"/>
</dbReference>
<protein>
    <submittedName>
        <fullName evidence="3">Transitional endoplasmic reticulum ATPase E</fullName>
    </submittedName>
</protein>
<dbReference type="GO" id="GO:0005524">
    <property type="term" value="F:ATP binding"/>
    <property type="evidence" value="ECO:0007669"/>
    <property type="project" value="InterPro"/>
</dbReference>
<evidence type="ECO:0000313" key="3">
    <source>
        <dbReference type="EMBL" id="EKX52774.1"/>
    </source>
</evidence>
<dbReference type="Gene3D" id="1.10.8.60">
    <property type="match status" value="2"/>
</dbReference>
<dbReference type="InterPro" id="IPR027417">
    <property type="entry name" value="P-loop_NTPase"/>
</dbReference>
<evidence type="ECO:0000313" key="4">
    <source>
        <dbReference type="EnsemblProtists" id="EKX52774"/>
    </source>
</evidence>
<dbReference type="CDD" id="cd19481">
    <property type="entry name" value="RecA-like_protease"/>
    <property type="match status" value="1"/>
</dbReference>
<dbReference type="eggNOG" id="KOG0730">
    <property type="taxonomic scope" value="Eukaryota"/>
</dbReference>
<dbReference type="GeneID" id="17309129"/>
<dbReference type="SMART" id="SM00382">
    <property type="entry name" value="AAA"/>
    <property type="match status" value="1"/>
</dbReference>
<feature type="domain" description="AAA+ ATPase" evidence="2">
    <location>
        <begin position="471"/>
        <end position="610"/>
    </location>
</feature>
<dbReference type="Pfam" id="PF00004">
    <property type="entry name" value="AAA"/>
    <property type="match status" value="3"/>
</dbReference>
<dbReference type="AlphaFoldDB" id="L1JWT5"/>
<dbReference type="InterPro" id="IPR041569">
    <property type="entry name" value="AAA_lid_3"/>
</dbReference>
<keyword evidence="5" id="KW-1185">Reference proteome</keyword>
<dbReference type="EMBL" id="JH992972">
    <property type="protein sequence ID" value="EKX52774.1"/>
    <property type="molecule type" value="Genomic_DNA"/>
</dbReference>
<dbReference type="KEGG" id="gtt:GUITHDRAFT_133762"/>
<dbReference type="GO" id="GO:0016887">
    <property type="term" value="F:ATP hydrolysis activity"/>
    <property type="evidence" value="ECO:0007669"/>
    <property type="project" value="InterPro"/>
</dbReference>
<accession>L1JWT5</accession>
<gene>
    <name evidence="3" type="primary">P97E</name>
    <name evidence="3" type="ORF">GUITHDRAFT_133762</name>
</gene>
<dbReference type="PANTHER" id="PTHR23077">
    <property type="entry name" value="AAA-FAMILY ATPASE"/>
    <property type="match status" value="1"/>
</dbReference>
<reference evidence="5" key="2">
    <citation type="submission" date="2012-11" db="EMBL/GenBank/DDBJ databases">
        <authorList>
            <person name="Kuo A."/>
            <person name="Curtis B.A."/>
            <person name="Tanifuji G."/>
            <person name="Burki F."/>
            <person name="Gruber A."/>
            <person name="Irimia M."/>
            <person name="Maruyama S."/>
            <person name="Arias M.C."/>
            <person name="Ball S.G."/>
            <person name="Gile G.H."/>
            <person name="Hirakawa Y."/>
            <person name="Hopkins J.F."/>
            <person name="Rensing S.A."/>
            <person name="Schmutz J."/>
            <person name="Symeonidi A."/>
            <person name="Elias M."/>
            <person name="Eveleigh R.J."/>
            <person name="Herman E.K."/>
            <person name="Klute M.J."/>
            <person name="Nakayama T."/>
            <person name="Obornik M."/>
            <person name="Reyes-Prieto A."/>
            <person name="Armbrust E.V."/>
            <person name="Aves S.J."/>
            <person name="Beiko R.G."/>
            <person name="Coutinho P."/>
            <person name="Dacks J.B."/>
            <person name="Durnford D.G."/>
            <person name="Fast N.M."/>
            <person name="Green B.R."/>
            <person name="Grisdale C."/>
            <person name="Hempe F."/>
            <person name="Henrissat B."/>
            <person name="Hoppner M.P."/>
            <person name="Ishida K.-I."/>
            <person name="Kim E."/>
            <person name="Koreny L."/>
            <person name="Kroth P.G."/>
            <person name="Liu Y."/>
            <person name="Malik S.-B."/>
            <person name="Maier U.G."/>
            <person name="McRose D."/>
            <person name="Mock T."/>
            <person name="Neilson J.A."/>
            <person name="Onodera N.T."/>
            <person name="Poole A.M."/>
            <person name="Pritham E.J."/>
            <person name="Richards T.A."/>
            <person name="Rocap G."/>
            <person name="Roy S.W."/>
            <person name="Sarai C."/>
            <person name="Schaack S."/>
            <person name="Shirato S."/>
            <person name="Slamovits C.H."/>
            <person name="Spencer D.F."/>
            <person name="Suzuki S."/>
            <person name="Worden A.Z."/>
            <person name="Zauner S."/>
            <person name="Barry K."/>
            <person name="Bell C."/>
            <person name="Bharti A.K."/>
            <person name="Crow J.A."/>
            <person name="Grimwood J."/>
            <person name="Kramer R."/>
            <person name="Lindquist E."/>
            <person name="Lucas S."/>
            <person name="Salamov A."/>
            <person name="McFadden G.I."/>
            <person name="Lane C.E."/>
            <person name="Keeling P.J."/>
            <person name="Gray M.W."/>
            <person name="Grigoriev I.V."/>
            <person name="Archibald J.M."/>
        </authorList>
    </citation>
    <scope>NUCLEOTIDE SEQUENCE</scope>
    <source>
        <strain evidence="5">CCMP2712</strain>
    </source>
</reference>
<dbReference type="PROSITE" id="PS00674">
    <property type="entry name" value="AAA"/>
    <property type="match status" value="1"/>
</dbReference>
<sequence length="738" mass="81813">MAAKSLLAEGMAGSRTYPPALFMADDPSLILLKEDENSSIPSSLGDSSDDQVPFITGSEEELKFGSFVWMRARKAVRPIVARLMKRVKVHRCSEDGKMLAEKCWISECAAFNLQCHVFPAKLMIFPHGCSRDKIAVAKRISVCLTFESSKDLRMDVESSEGKSLFVPSMRSSFTPKYSTKPPSEAEDNEWAHNSDVTCHPSAESGLHYDTRMFHSAPERCSKGVWDDSVWAIWSREDKLCQRCTSILPLSQHQGATEGRIISLFKKALEACPCILFIDEIDAIGSRPSNEGDKVEQRAAHCLLCCLESVRNNVDLSKKKLFVIGATNRFDVLDEQIISAGRLESWLPLPVPTSQARQDILRVLTRKFSNKNDNNRKSEEETLKEVADRAHGYTGADLKLVLTKVVGVISERKEAGAEDETLKLEHFLQAVQISVLPWKFLVGMEEVKSSLYTCLIKSLAERERYLSLGIDPPRGILLYGPPGTGKTAAAMALAMEAAPVANFLHVRGTDLINSIVGSSERAISRLFDQASMRLTQSLPLAATPTRRIGGLVGLGGAAGQLSLLLIEMDGMKTSKDHPVILLGASSRPHVIDSALLRPGRLEHHILVPPPNAQSRHQYLRARMGRRSEDGEDRRQTDKDLTSFGFGEIQAEEEVRSEEFLWSLASAMDGFSFADLQLFCQESALIAIREAMGKGKQVSDLRVSTEHVHRALLHARPSLRGAEIQHPMKLWQTQDEGAER</sequence>
<evidence type="ECO:0000256" key="1">
    <source>
        <dbReference type="ARBA" id="ARBA00004229"/>
    </source>
</evidence>
<dbReference type="SUPFAM" id="SSF52540">
    <property type="entry name" value="P-loop containing nucleoside triphosphate hydrolases"/>
    <property type="match status" value="2"/>
</dbReference>
<dbReference type="RefSeq" id="XP_005839754.1">
    <property type="nucleotide sequence ID" value="XM_005839697.1"/>
</dbReference>
<reference evidence="3 5" key="1">
    <citation type="journal article" date="2012" name="Nature">
        <title>Algal genomes reveal evolutionary mosaicism and the fate of nucleomorphs.</title>
        <authorList>
            <consortium name="DOE Joint Genome Institute"/>
            <person name="Curtis B.A."/>
            <person name="Tanifuji G."/>
            <person name="Burki F."/>
            <person name="Gruber A."/>
            <person name="Irimia M."/>
            <person name="Maruyama S."/>
            <person name="Arias M.C."/>
            <person name="Ball S.G."/>
            <person name="Gile G.H."/>
            <person name="Hirakawa Y."/>
            <person name="Hopkins J.F."/>
            <person name="Kuo A."/>
            <person name="Rensing S.A."/>
            <person name="Schmutz J."/>
            <person name="Symeonidi A."/>
            <person name="Elias M."/>
            <person name="Eveleigh R.J."/>
            <person name="Herman E.K."/>
            <person name="Klute M.J."/>
            <person name="Nakayama T."/>
            <person name="Obornik M."/>
            <person name="Reyes-Prieto A."/>
            <person name="Armbrust E.V."/>
            <person name="Aves S.J."/>
            <person name="Beiko R.G."/>
            <person name="Coutinho P."/>
            <person name="Dacks J.B."/>
            <person name="Durnford D.G."/>
            <person name="Fast N.M."/>
            <person name="Green B.R."/>
            <person name="Grisdale C.J."/>
            <person name="Hempel F."/>
            <person name="Henrissat B."/>
            <person name="Hoppner M.P."/>
            <person name="Ishida K."/>
            <person name="Kim E."/>
            <person name="Koreny L."/>
            <person name="Kroth P.G."/>
            <person name="Liu Y."/>
            <person name="Malik S.B."/>
            <person name="Maier U.G."/>
            <person name="McRose D."/>
            <person name="Mock T."/>
            <person name="Neilson J.A."/>
            <person name="Onodera N.T."/>
            <person name="Poole A.M."/>
            <person name="Pritham E.J."/>
            <person name="Richards T.A."/>
            <person name="Rocap G."/>
            <person name="Roy S.W."/>
            <person name="Sarai C."/>
            <person name="Schaack S."/>
            <person name="Shirato S."/>
            <person name="Slamovits C.H."/>
            <person name="Spencer D.F."/>
            <person name="Suzuki S."/>
            <person name="Worden A.Z."/>
            <person name="Zauner S."/>
            <person name="Barry K."/>
            <person name="Bell C."/>
            <person name="Bharti A.K."/>
            <person name="Crow J.A."/>
            <person name="Grimwood J."/>
            <person name="Kramer R."/>
            <person name="Lindquist E."/>
            <person name="Lucas S."/>
            <person name="Salamov A."/>
            <person name="McFadden G.I."/>
            <person name="Lane C.E."/>
            <person name="Keeling P.J."/>
            <person name="Gray M.W."/>
            <person name="Grigoriev I.V."/>
            <person name="Archibald J.M."/>
        </authorList>
    </citation>
    <scope>NUCLEOTIDE SEQUENCE</scope>
    <source>
        <strain evidence="3 5">CCMP2712</strain>
    </source>
</reference>
<name>L1JWT5_GUITC</name>
<dbReference type="EnsemblProtists" id="EKX52774">
    <property type="protein sequence ID" value="EKX52774"/>
    <property type="gene ID" value="GUITHDRAFT_133762"/>
</dbReference>
<evidence type="ECO:0000313" key="5">
    <source>
        <dbReference type="Proteomes" id="UP000011087"/>
    </source>
</evidence>
<dbReference type="HOGENOM" id="CLU_376191_0_0_1"/>
<dbReference type="PaxDb" id="55529-EKX52774"/>
<comment type="subcellular location">
    <subcellularLocation>
        <location evidence="1">Plastid</location>
        <location evidence="1">Chloroplast</location>
    </subcellularLocation>
</comment>
<dbReference type="STRING" id="905079.L1JWT5"/>
<dbReference type="Proteomes" id="UP000011087">
    <property type="component" value="Unassembled WGS sequence"/>
</dbReference>
<dbReference type="InterPro" id="IPR003960">
    <property type="entry name" value="ATPase_AAA_CS"/>
</dbReference>
<dbReference type="InterPro" id="IPR003593">
    <property type="entry name" value="AAA+_ATPase"/>
</dbReference>
<dbReference type="Pfam" id="PF17862">
    <property type="entry name" value="AAA_lid_3"/>
    <property type="match status" value="1"/>
</dbReference>
<evidence type="ECO:0000259" key="2">
    <source>
        <dbReference type="SMART" id="SM00382"/>
    </source>
</evidence>
<dbReference type="GO" id="GO:0009507">
    <property type="term" value="C:chloroplast"/>
    <property type="evidence" value="ECO:0007669"/>
    <property type="project" value="UniProtKB-SubCell"/>
</dbReference>
<reference evidence="4" key="3">
    <citation type="submission" date="2015-06" db="UniProtKB">
        <authorList>
            <consortium name="EnsemblProtists"/>
        </authorList>
    </citation>
    <scope>IDENTIFICATION</scope>
</reference>
<dbReference type="InterPro" id="IPR050168">
    <property type="entry name" value="AAA_ATPase_domain"/>
</dbReference>
<organism evidence="3">
    <name type="scientific">Guillardia theta (strain CCMP2712)</name>
    <name type="common">Cryptophyte</name>
    <dbReference type="NCBI Taxonomy" id="905079"/>
    <lineage>
        <taxon>Eukaryota</taxon>
        <taxon>Cryptophyceae</taxon>
        <taxon>Pyrenomonadales</taxon>
        <taxon>Geminigeraceae</taxon>
        <taxon>Guillardia</taxon>
    </lineage>
</organism>